<sequence length="696" mass="76775">MGSFVHPPLPVGVDAIRILTVQPGDFYDPIDCTLAPAVFSTKPRYVALSYTWGLSYPDNAQLPTLPPEGSRPGRPSPTPLDSRQEQPRTPPRSPVRPLTQLDGAQTRTRTMPATGPVAINGHAFALHHNLHLALLHLRSPTHPIPLWIDAICIDQTNVKERNAQVAIMSFIYLRADKVVAWLGAKEYRAYQVDPFRVMAMGWKTGQSRHLGEILDGTARPRYSFEPDRDTFVRITESSYWVRLWIVQEACLPRCLVFLLGSDIWAYEDMREWEAWKAMAKPGPSLPATSPRAAVRGPGTDGAAAMARLLGTREARHTQNMSLEVLIEAFANQACTELRDRIFALLGLAIDVRPFSTHASMDSPPASPDSRQASPPGTQNTRRGWLKVDYFHSIYNIWADVVTFIFSRPGRPERWGRDGEPHTTAARATLAANERRISIVRTAGVVQEALGQAVETELARLVPPKTPEASAIRAMGYLAGEITQLGPACASLASSFHAYQDWLDCRERHDAPGTDPERLRRIDDEYMAKIMRYGGTDLARVREIRSAHVVAWPAVGGSLLETRDPNHGAEYDRMWAARTDQEKGGGGPVLCLGTRHLVCLVPSAARVGDVVVRFWDCDAAVLMRPTAARSSWMLVGRADVAEVIDRKATPGRDLYAEQAILGHADRRGAEGEPRASGAVLVDFDLLTLQAITASIIS</sequence>
<proteinExistence type="predicted"/>
<feature type="compositionally biased region" description="Polar residues" evidence="1">
    <location>
        <begin position="370"/>
        <end position="381"/>
    </location>
</feature>
<dbReference type="Pfam" id="PF06985">
    <property type="entry name" value="HET"/>
    <property type="match status" value="1"/>
</dbReference>
<protein>
    <recommendedName>
        <fullName evidence="2">Heterokaryon incompatibility domain-containing protein</fullName>
    </recommendedName>
</protein>
<keyword evidence="4" id="KW-1185">Reference proteome</keyword>
<evidence type="ECO:0000313" key="4">
    <source>
        <dbReference type="Proteomes" id="UP001304895"/>
    </source>
</evidence>
<name>A0AAN6US19_9PEZI</name>
<gene>
    <name evidence="3" type="ORF">BT67DRAFT_439071</name>
</gene>
<comment type="caution">
    <text evidence="3">The sequence shown here is derived from an EMBL/GenBank/DDBJ whole genome shotgun (WGS) entry which is preliminary data.</text>
</comment>
<feature type="region of interest" description="Disordered" evidence="1">
    <location>
        <begin position="357"/>
        <end position="381"/>
    </location>
</feature>
<accession>A0AAN6US19</accession>
<dbReference type="PANTHER" id="PTHR24148:SF73">
    <property type="entry name" value="HET DOMAIN PROTEIN (AFU_ORTHOLOGUE AFUA_8G01020)"/>
    <property type="match status" value="1"/>
</dbReference>
<reference evidence="3" key="1">
    <citation type="journal article" date="2023" name="Mol. Phylogenet. Evol.">
        <title>Genome-scale phylogeny and comparative genomics of the fungal order Sordariales.</title>
        <authorList>
            <person name="Hensen N."/>
            <person name="Bonometti L."/>
            <person name="Westerberg I."/>
            <person name="Brannstrom I.O."/>
            <person name="Guillou S."/>
            <person name="Cros-Aarteil S."/>
            <person name="Calhoun S."/>
            <person name="Haridas S."/>
            <person name="Kuo A."/>
            <person name="Mondo S."/>
            <person name="Pangilinan J."/>
            <person name="Riley R."/>
            <person name="LaButti K."/>
            <person name="Andreopoulos B."/>
            <person name="Lipzen A."/>
            <person name="Chen C."/>
            <person name="Yan M."/>
            <person name="Daum C."/>
            <person name="Ng V."/>
            <person name="Clum A."/>
            <person name="Steindorff A."/>
            <person name="Ohm R.A."/>
            <person name="Martin F."/>
            <person name="Silar P."/>
            <person name="Natvig D.O."/>
            <person name="Lalanne C."/>
            <person name="Gautier V."/>
            <person name="Ament-Velasquez S.L."/>
            <person name="Kruys A."/>
            <person name="Hutchinson M.I."/>
            <person name="Powell A.J."/>
            <person name="Barry K."/>
            <person name="Miller A.N."/>
            <person name="Grigoriev I.V."/>
            <person name="Debuchy R."/>
            <person name="Gladieux P."/>
            <person name="Hiltunen Thoren M."/>
            <person name="Johannesson H."/>
        </authorList>
    </citation>
    <scope>NUCLEOTIDE SEQUENCE</scope>
    <source>
        <strain evidence="3">CBS 123565</strain>
    </source>
</reference>
<feature type="domain" description="Heterokaryon incompatibility" evidence="2">
    <location>
        <begin position="114"/>
        <end position="248"/>
    </location>
</feature>
<dbReference type="Proteomes" id="UP001304895">
    <property type="component" value="Unassembled WGS sequence"/>
</dbReference>
<feature type="compositionally biased region" description="Low complexity" evidence="1">
    <location>
        <begin position="358"/>
        <end position="369"/>
    </location>
</feature>
<dbReference type="EMBL" id="MU853402">
    <property type="protein sequence ID" value="KAK4137845.1"/>
    <property type="molecule type" value="Genomic_DNA"/>
</dbReference>
<organism evidence="3 4">
    <name type="scientific">Trichocladium antarcticum</name>
    <dbReference type="NCBI Taxonomy" id="1450529"/>
    <lineage>
        <taxon>Eukaryota</taxon>
        <taxon>Fungi</taxon>
        <taxon>Dikarya</taxon>
        <taxon>Ascomycota</taxon>
        <taxon>Pezizomycotina</taxon>
        <taxon>Sordariomycetes</taxon>
        <taxon>Sordariomycetidae</taxon>
        <taxon>Sordariales</taxon>
        <taxon>Chaetomiaceae</taxon>
        <taxon>Trichocladium</taxon>
    </lineage>
</organism>
<feature type="region of interest" description="Disordered" evidence="1">
    <location>
        <begin position="61"/>
        <end position="107"/>
    </location>
</feature>
<dbReference type="PANTHER" id="PTHR24148">
    <property type="entry name" value="ANKYRIN REPEAT DOMAIN-CONTAINING PROTEIN 39 HOMOLOG-RELATED"/>
    <property type="match status" value="1"/>
</dbReference>
<evidence type="ECO:0000256" key="1">
    <source>
        <dbReference type="SAM" id="MobiDB-lite"/>
    </source>
</evidence>
<reference evidence="3" key="2">
    <citation type="submission" date="2023-05" db="EMBL/GenBank/DDBJ databases">
        <authorList>
            <consortium name="Lawrence Berkeley National Laboratory"/>
            <person name="Steindorff A."/>
            <person name="Hensen N."/>
            <person name="Bonometti L."/>
            <person name="Westerberg I."/>
            <person name="Brannstrom I.O."/>
            <person name="Guillou S."/>
            <person name="Cros-Aarteil S."/>
            <person name="Calhoun S."/>
            <person name="Haridas S."/>
            <person name="Kuo A."/>
            <person name="Mondo S."/>
            <person name="Pangilinan J."/>
            <person name="Riley R."/>
            <person name="Labutti K."/>
            <person name="Andreopoulos B."/>
            <person name="Lipzen A."/>
            <person name="Chen C."/>
            <person name="Yanf M."/>
            <person name="Daum C."/>
            <person name="Ng V."/>
            <person name="Clum A."/>
            <person name="Ohm R."/>
            <person name="Martin F."/>
            <person name="Silar P."/>
            <person name="Natvig D."/>
            <person name="Lalanne C."/>
            <person name="Gautier V."/>
            <person name="Ament-Velasquez S.L."/>
            <person name="Kruys A."/>
            <person name="Hutchinson M.I."/>
            <person name="Powell A.J."/>
            <person name="Barry K."/>
            <person name="Miller A.N."/>
            <person name="Grigoriev I.V."/>
            <person name="Debuchy R."/>
            <person name="Gladieux P."/>
            <person name="Thoren M.H."/>
            <person name="Johannesson H."/>
        </authorList>
    </citation>
    <scope>NUCLEOTIDE SEQUENCE</scope>
    <source>
        <strain evidence="3">CBS 123565</strain>
    </source>
</reference>
<dbReference type="InterPro" id="IPR052895">
    <property type="entry name" value="HetReg/Transcr_Mod"/>
</dbReference>
<evidence type="ECO:0000313" key="3">
    <source>
        <dbReference type="EMBL" id="KAK4137845.1"/>
    </source>
</evidence>
<dbReference type="InterPro" id="IPR010730">
    <property type="entry name" value="HET"/>
</dbReference>
<evidence type="ECO:0000259" key="2">
    <source>
        <dbReference type="Pfam" id="PF06985"/>
    </source>
</evidence>
<dbReference type="AlphaFoldDB" id="A0AAN6US19"/>